<dbReference type="EMBL" id="DQ491001">
    <property type="protein sequence ID" value="ABT13759.1"/>
    <property type="molecule type" value="Genomic_DNA"/>
</dbReference>
<reference evidence="1 2" key="1">
    <citation type="journal article" date="2007" name="Virology">
        <title>Sequence and annotation of the 314-kb MT325 and the 321-kb FR483 viruses that infect Chlorella Pbi.</title>
        <authorList>
            <person name="Fitzgerald L.A."/>
            <person name="Graves M.V."/>
            <person name="Li X."/>
            <person name="Feldblyum T."/>
            <person name="Hartigan J."/>
            <person name="Van Etten J.L."/>
        </authorList>
    </citation>
    <scope>NUCLEOTIDE SEQUENCE [LARGE SCALE GENOMIC DNA]</scope>
    <source>
        <strain evidence="1 2">MT325</strain>
    </source>
</reference>
<gene>
    <name evidence="1" type="primary">m205R</name>
    <name evidence="1" type="ORF">MT325_m205R</name>
</gene>
<dbReference type="Proteomes" id="UP000246715">
    <property type="component" value="Segment"/>
</dbReference>
<organism evidence="1 2">
    <name type="scientific">Paramecium bursaria Chlorella virus MT325</name>
    <name type="common">PBCV-MT325</name>
    <dbReference type="NCBI Taxonomy" id="346932"/>
    <lineage>
        <taxon>Viruses</taxon>
        <taxon>Varidnaviria</taxon>
        <taxon>Bamfordvirae</taxon>
        <taxon>Nucleocytoviricota</taxon>
        <taxon>Megaviricetes</taxon>
        <taxon>Algavirales</taxon>
        <taxon>Phycodnaviridae</taxon>
        <taxon>Chlorovirus</taxon>
        <taxon>Chlorovirus conductrix</taxon>
        <taxon>Paramecium bursaria Chlorella virus A1</taxon>
    </lineage>
</organism>
<sequence length="68" mass="7274">MVDIIGASSRSRPCCTDWANCAADWAPLSTSFSESLLLNFFHRKNAIAATTSTATPMITGFGTVEMNS</sequence>
<proteinExistence type="predicted"/>
<evidence type="ECO:0000313" key="1">
    <source>
        <dbReference type="EMBL" id="ABT13759.1"/>
    </source>
</evidence>
<protein>
    <submittedName>
        <fullName evidence="1">Uncharacterized protein m205R</fullName>
    </submittedName>
</protein>
<accession>A7ITT5</accession>
<organismHost>
    <name type="scientific">Paramecium bursaria</name>
    <dbReference type="NCBI Taxonomy" id="74790"/>
</organismHost>
<name>A7ITT5_PBCVM</name>
<evidence type="ECO:0000313" key="2">
    <source>
        <dbReference type="Proteomes" id="UP000246715"/>
    </source>
</evidence>